<dbReference type="InterPro" id="IPR012340">
    <property type="entry name" value="NA-bd_OB-fold"/>
</dbReference>
<keyword evidence="1 2" id="KW-0238">DNA-binding</keyword>
<reference evidence="4 5" key="1">
    <citation type="submission" date="2019-06" db="EMBL/GenBank/DDBJ databases">
        <title>Draft genome sequence of Miniimonas arenae KCTC 19750T isolated from sea sand.</title>
        <authorList>
            <person name="Park S.-J."/>
        </authorList>
    </citation>
    <scope>NUCLEOTIDE SEQUENCE [LARGE SCALE GENOMIC DNA]</scope>
    <source>
        <strain evidence="4 5">KCTC 19750</strain>
    </source>
</reference>
<gene>
    <name evidence="4" type="ORF">FH969_08115</name>
</gene>
<evidence type="ECO:0000313" key="4">
    <source>
        <dbReference type="EMBL" id="TNU74098.1"/>
    </source>
</evidence>
<dbReference type="SUPFAM" id="SSF50249">
    <property type="entry name" value="Nucleic acid-binding proteins"/>
    <property type="match status" value="1"/>
</dbReference>
<dbReference type="Pfam" id="PF00436">
    <property type="entry name" value="SSB"/>
    <property type="match status" value="1"/>
</dbReference>
<organism evidence="4 5">
    <name type="scientific">Miniimonas arenae</name>
    <dbReference type="NCBI Taxonomy" id="676201"/>
    <lineage>
        <taxon>Bacteria</taxon>
        <taxon>Bacillati</taxon>
        <taxon>Actinomycetota</taxon>
        <taxon>Actinomycetes</taxon>
        <taxon>Micrococcales</taxon>
        <taxon>Beutenbergiaceae</taxon>
        <taxon>Miniimonas</taxon>
    </lineage>
</organism>
<dbReference type="GO" id="GO:0003697">
    <property type="term" value="F:single-stranded DNA binding"/>
    <property type="evidence" value="ECO:0007669"/>
    <property type="project" value="InterPro"/>
</dbReference>
<name>A0A5C5BC58_9MICO</name>
<dbReference type="CDD" id="cd04496">
    <property type="entry name" value="SSB_OBF"/>
    <property type="match status" value="1"/>
</dbReference>
<accession>A0A5C5BC58</accession>
<feature type="region of interest" description="Disordered" evidence="3">
    <location>
        <begin position="128"/>
        <end position="219"/>
    </location>
</feature>
<evidence type="ECO:0000313" key="5">
    <source>
        <dbReference type="Proteomes" id="UP000313849"/>
    </source>
</evidence>
<comment type="caution">
    <text evidence="4">The sequence shown here is derived from an EMBL/GenBank/DDBJ whole genome shotgun (WGS) entry which is preliminary data.</text>
</comment>
<evidence type="ECO:0000256" key="1">
    <source>
        <dbReference type="ARBA" id="ARBA00023125"/>
    </source>
</evidence>
<dbReference type="Proteomes" id="UP000313849">
    <property type="component" value="Unassembled WGS sequence"/>
</dbReference>
<evidence type="ECO:0000256" key="2">
    <source>
        <dbReference type="PROSITE-ProRule" id="PRU00252"/>
    </source>
</evidence>
<dbReference type="EMBL" id="VENP01000025">
    <property type="protein sequence ID" value="TNU74098.1"/>
    <property type="molecule type" value="Genomic_DNA"/>
</dbReference>
<dbReference type="AlphaFoldDB" id="A0A5C5BC58"/>
<keyword evidence="5" id="KW-1185">Reference proteome</keyword>
<dbReference type="InterPro" id="IPR000424">
    <property type="entry name" value="Primosome_PriB/ssb"/>
</dbReference>
<dbReference type="OrthoDB" id="4427276at2"/>
<evidence type="ECO:0000256" key="3">
    <source>
        <dbReference type="SAM" id="MobiDB-lite"/>
    </source>
</evidence>
<protein>
    <submittedName>
        <fullName evidence="4">Single-stranded DNA-binding protein</fullName>
    </submittedName>
</protein>
<feature type="compositionally biased region" description="Acidic residues" evidence="3">
    <location>
        <begin position="206"/>
        <end position="219"/>
    </location>
</feature>
<dbReference type="Gene3D" id="2.40.50.140">
    <property type="entry name" value="Nucleic acid-binding proteins"/>
    <property type="match status" value="1"/>
</dbReference>
<feature type="compositionally biased region" description="Low complexity" evidence="3">
    <location>
        <begin position="149"/>
        <end position="184"/>
    </location>
</feature>
<sequence length="219" mass="22743">MAGPSGRERRQQMSYETHLTVRGFVGTVPSLNQSASGTVWTRFRVGSTPRRRSTEGTWVDGSTVWFSVSAFGDLAHRVCKTIRKGTPVLVHAKVVESSWTDQHGTARTQLALNASAVAVDLAGRGILTWSPAPDAGEHRSSDGWGGMADGARASSGADAAYASDGPGADGPDGPAAGDASYAGPEAGGGNGVDGERMPVDVSGFEIVEEDEEVVVEPPF</sequence>
<dbReference type="PROSITE" id="PS50935">
    <property type="entry name" value="SSB"/>
    <property type="match status" value="1"/>
</dbReference>
<proteinExistence type="predicted"/>